<evidence type="ECO:0000313" key="1">
    <source>
        <dbReference type="Proteomes" id="UP000095286"/>
    </source>
</evidence>
<protein>
    <submittedName>
        <fullName evidence="2">BTB domain-containing protein</fullName>
    </submittedName>
</protein>
<reference evidence="2" key="1">
    <citation type="submission" date="2016-11" db="UniProtKB">
        <authorList>
            <consortium name="WormBaseParasite"/>
        </authorList>
    </citation>
    <scope>IDENTIFICATION</scope>
    <source>
        <strain evidence="2">KR3021</strain>
    </source>
</reference>
<accession>A0AC35TYB1</accession>
<sequence length="92" mass="10568">MAISMRCPNYEKLAQNNPFANAELILTNGTIKVSGTVLSCHSNYFYDLFMKDLTKDKFEIPEIELAHFNCYFEVMQKAETFVLDGKSIFKLS</sequence>
<evidence type="ECO:0000313" key="2">
    <source>
        <dbReference type="WBParaSite" id="RSKR_0000555900.1"/>
    </source>
</evidence>
<organism evidence="1 2">
    <name type="scientific">Rhabditophanes sp. KR3021</name>
    <dbReference type="NCBI Taxonomy" id="114890"/>
    <lineage>
        <taxon>Eukaryota</taxon>
        <taxon>Metazoa</taxon>
        <taxon>Ecdysozoa</taxon>
        <taxon>Nematoda</taxon>
        <taxon>Chromadorea</taxon>
        <taxon>Rhabditida</taxon>
        <taxon>Tylenchina</taxon>
        <taxon>Panagrolaimomorpha</taxon>
        <taxon>Strongyloidoidea</taxon>
        <taxon>Alloionematidae</taxon>
        <taxon>Rhabditophanes</taxon>
    </lineage>
</organism>
<dbReference type="Proteomes" id="UP000095286">
    <property type="component" value="Unplaced"/>
</dbReference>
<name>A0AC35TYB1_9BILA</name>
<proteinExistence type="predicted"/>
<dbReference type="WBParaSite" id="RSKR_0000555900.1">
    <property type="protein sequence ID" value="RSKR_0000555900.1"/>
    <property type="gene ID" value="RSKR_0000555900"/>
</dbReference>